<comment type="caution">
    <text evidence="2">The sequence shown here is derived from an EMBL/GenBank/DDBJ whole genome shotgun (WGS) entry which is preliminary data.</text>
</comment>
<accession>A0AA40FLL8</accession>
<feature type="compositionally biased region" description="Polar residues" evidence="1">
    <location>
        <begin position="29"/>
        <end position="39"/>
    </location>
</feature>
<organism evidence="2 3">
    <name type="scientific">Melipona bicolor</name>
    <dbReference type="NCBI Taxonomy" id="60889"/>
    <lineage>
        <taxon>Eukaryota</taxon>
        <taxon>Metazoa</taxon>
        <taxon>Ecdysozoa</taxon>
        <taxon>Arthropoda</taxon>
        <taxon>Hexapoda</taxon>
        <taxon>Insecta</taxon>
        <taxon>Pterygota</taxon>
        <taxon>Neoptera</taxon>
        <taxon>Endopterygota</taxon>
        <taxon>Hymenoptera</taxon>
        <taxon>Apocrita</taxon>
        <taxon>Aculeata</taxon>
        <taxon>Apoidea</taxon>
        <taxon>Anthophila</taxon>
        <taxon>Apidae</taxon>
        <taxon>Melipona</taxon>
    </lineage>
</organism>
<name>A0AA40FLL8_9HYME</name>
<proteinExistence type="predicted"/>
<dbReference type="EMBL" id="JAHYIQ010000027">
    <property type="protein sequence ID" value="KAK1121364.1"/>
    <property type="molecule type" value="Genomic_DNA"/>
</dbReference>
<feature type="region of interest" description="Disordered" evidence="1">
    <location>
        <begin position="1"/>
        <end position="45"/>
    </location>
</feature>
<evidence type="ECO:0000313" key="3">
    <source>
        <dbReference type="Proteomes" id="UP001177670"/>
    </source>
</evidence>
<keyword evidence="3" id="KW-1185">Reference proteome</keyword>
<reference evidence="2" key="1">
    <citation type="submission" date="2021-10" db="EMBL/GenBank/DDBJ databases">
        <title>Melipona bicolor Genome sequencing and assembly.</title>
        <authorList>
            <person name="Araujo N.S."/>
            <person name="Arias M.C."/>
        </authorList>
    </citation>
    <scope>NUCLEOTIDE SEQUENCE</scope>
    <source>
        <strain evidence="2">USP_2M_L1-L4_2017</strain>
        <tissue evidence="2">Whole body</tissue>
    </source>
</reference>
<sequence>MVNEARQMEGSLSIAENIKQSEKKRRRTVSSSATGSASNRKTEAGKTKIPITLEYEQGEVVTFQLTRQYSLAEIIMVICCVPHSTSSLCYSSDSERRIQHAEPASGQSVKSSIVSNKHARAEGSP</sequence>
<evidence type="ECO:0000256" key="1">
    <source>
        <dbReference type="SAM" id="MobiDB-lite"/>
    </source>
</evidence>
<gene>
    <name evidence="2" type="ORF">K0M31_010658</name>
</gene>
<dbReference type="Proteomes" id="UP001177670">
    <property type="component" value="Unassembled WGS sequence"/>
</dbReference>
<feature type="region of interest" description="Disordered" evidence="1">
    <location>
        <begin position="99"/>
        <end position="125"/>
    </location>
</feature>
<feature type="compositionally biased region" description="Polar residues" evidence="1">
    <location>
        <begin position="105"/>
        <end position="115"/>
    </location>
</feature>
<protein>
    <submittedName>
        <fullName evidence="2">Uncharacterized protein</fullName>
    </submittedName>
</protein>
<evidence type="ECO:0000313" key="2">
    <source>
        <dbReference type="EMBL" id="KAK1121364.1"/>
    </source>
</evidence>
<dbReference type="AlphaFoldDB" id="A0AA40FLL8"/>